<dbReference type="EMBL" id="JABFUD020000024">
    <property type="protein sequence ID" value="KAI5060055.1"/>
    <property type="molecule type" value="Genomic_DNA"/>
</dbReference>
<keyword evidence="3" id="KW-0472">Membrane</keyword>
<comment type="caution">
    <text evidence="4">The sequence shown here is derived from an EMBL/GenBank/DDBJ whole genome shotgun (WGS) entry which is preliminary data.</text>
</comment>
<protein>
    <submittedName>
        <fullName evidence="4">Uncharacterized protein</fullName>
    </submittedName>
</protein>
<dbReference type="GO" id="GO:0016020">
    <property type="term" value="C:membrane"/>
    <property type="evidence" value="ECO:0007669"/>
    <property type="project" value="UniProtKB-SubCell"/>
</dbReference>
<organism evidence="4 5">
    <name type="scientific">Adiantum capillus-veneris</name>
    <name type="common">Maidenhair fern</name>
    <dbReference type="NCBI Taxonomy" id="13818"/>
    <lineage>
        <taxon>Eukaryota</taxon>
        <taxon>Viridiplantae</taxon>
        <taxon>Streptophyta</taxon>
        <taxon>Embryophyta</taxon>
        <taxon>Tracheophyta</taxon>
        <taxon>Polypodiopsida</taxon>
        <taxon>Polypodiidae</taxon>
        <taxon>Polypodiales</taxon>
        <taxon>Pteridineae</taxon>
        <taxon>Pteridaceae</taxon>
        <taxon>Vittarioideae</taxon>
        <taxon>Adiantum</taxon>
    </lineage>
</organism>
<dbReference type="PRINTS" id="PR00926">
    <property type="entry name" value="MITOCARRIER"/>
</dbReference>
<dbReference type="AlphaFoldDB" id="A0A9D4Z3P6"/>
<gene>
    <name evidence="4" type="ORF">GOP47_0024475</name>
</gene>
<reference evidence="4" key="1">
    <citation type="submission" date="2021-01" db="EMBL/GenBank/DDBJ databases">
        <title>Adiantum capillus-veneris genome.</title>
        <authorList>
            <person name="Fang Y."/>
            <person name="Liao Q."/>
        </authorList>
    </citation>
    <scope>NUCLEOTIDE SEQUENCE</scope>
    <source>
        <strain evidence="4">H3</strain>
        <tissue evidence="4">Leaf</tissue>
    </source>
</reference>
<keyword evidence="2" id="KW-0812">Transmembrane</keyword>
<name>A0A9D4Z3P6_ADICA</name>
<dbReference type="InterPro" id="IPR002067">
    <property type="entry name" value="MCP"/>
</dbReference>
<dbReference type="SUPFAM" id="SSF103506">
    <property type="entry name" value="Mitochondrial carrier"/>
    <property type="match status" value="1"/>
</dbReference>
<keyword evidence="5" id="KW-1185">Reference proteome</keyword>
<sequence length="115" mass="12279">MFLIAAAEATTSRIQKEHARCHNITEEEIASHGNIAFCQRYLLYASGEESTASTLATLAEEAKLATAKFKALGDKALAVCKSLIARGVAGGVSRSAVAPLQRLKILLQVQNPLKL</sequence>
<dbReference type="Proteomes" id="UP000886520">
    <property type="component" value="Chromosome 24"/>
</dbReference>
<evidence type="ECO:0000313" key="4">
    <source>
        <dbReference type="EMBL" id="KAI5060055.1"/>
    </source>
</evidence>
<accession>A0A9D4Z3P6</accession>
<dbReference type="GO" id="GO:0055085">
    <property type="term" value="P:transmembrane transport"/>
    <property type="evidence" value="ECO:0007669"/>
    <property type="project" value="InterPro"/>
</dbReference>
<dbReference type="OrthoDB" id="1937008at2759"/>
<evidence type="ECO:0000256" key="2">
    <source>
        <dbReference type="ARBA" id="ARBA00022692"/>
    </source>
</evidence>
<proteinExistence type="predicted"/>
<evidence type="ECO:0000313" key="5">
    <source>
        <dbReference type="Proteomes" id="UP000886520"/>
    </source>
</evidence>
<evidence type="ECO:0000256" key="1">
    <source>
        <dbReference type="ARBA" id="ARBA00004370"/>
    </source>
</evidence>
<dbReference type="Gene3D" id="1.50.40.10">
    <property type="entry name" value="Mitochondrial carrier domain"/>
    <property type="match status" value="1"/>
</dbReference>
<evidence type="ECO:0000256" key="3">
    <source>
        <dbReference type="ARBA" id="ARBA00023136"/>
    </source>
</evidence>
<comment type="subcellular location">
    <subcellularLocation>
        <location evidence="1">Membrane</location>
    </subcellularLocation>
</comment>
<dbReference type="InterPro" id="IPR023395">
    <property type="entry name" value="MCP_dom_sf"/>
</dbReference>